<dbReference type="GO" id="GO:0003677">
    <property type="term" value="F:DNA binding"/>
    <property type="evidence" value="ECO:0007669"/>
    <property type="project" value="UniProtKB-UniRule"/>
</dbReference>
<comment type="subcellular location">
    <subcellularLocation>
        <location evidence="1">Cytoplasm</location>
    </subcellularLocation>
</comment>
<keyword evidence="5" id="KW-0229">DNA integration</keyword>
<dbReference type="PANTHER" id="PTHR30349:SF77">
    <property type="entry name" value="TYROSINE RECOMBINASE XERC"/>
    <property type="match status" value="1"/>
</dbReference>
<keyword evidence="7" id="KW-0233">DNA recombination</keyword>
<dbReference type="InterPro" id="IPR010998">
    <property type="entry name" value="Integrase_recombinase_N"/>
</dbReference>
<keyword evidence="4" id="KW-0159">Chromosome partition</keyword>
<dbReference type="Pfam" id="PF02899">
    <property type="entry name" value="Phage_int_SAM_1"/>
    <property type="match status" value="1"/>
</dbReference>
<evidence type="ECO:0000313" key="13">
    <source>
        <dbReference type="EMBL" id="AYF31008.1"/>
    </source>
</evidence>
<dbReference type="Proteomes" id="UP000267804">
    <property type="component" value="Chromosome"/>
</dbReference>
<evidence type="ECO:0000256" key="3">
    <source>
        <dbReference type="ARBA" id="ARBA00022618"/>
    </source>
</evidence>
<reference evidence="13 14" key="1">
    <citation type="submission" date="2017-10" db="EMBL/GenBank/DDBJ databases">
        <title>Integration of genomic and chemical information greatly accelerates assignment of the full stereostructure of myelolactone, a potent inhibitor of myeloma from a marine-derived Micromonospora.</title>
        <authorList>
            <person name="Kim M.C."/>
            <person name="Machado H."/>
            <person name="Jensen P.R."/>
            <person name="Fenical W."/>
        </authorList>
    </citation>
    <scope>NUCLEOTIDE SEQUENCE [LARGE SCALE GENOMIC DNA]</scope>
    <source>
        <strain evidence="13 14">CNY-010</strain>
    </source>
</reference>
<dbReference type="SUPFAM" id="SSF56349">
    <property type="entry name" value="DNA breaking-rejoining enzymes"/>
    <property type="match status" value="1"/>
</dbReference>
<proteinExistence type="predicted"/>
<dbReference type="EMBL" id="CP024087">
    <property type="protein sequence ID" value="AYF31008.1"/>
    <property type="molecule type" value="Genomic_DNA"/>
</dbReference>
<dbReference type="InterPro" id="IPR013762">
    <property type="entry name" value="Integrase-like_cat_sf"/>
</dbReference>
<evidence type="ECO:0000256" key="2">
    <source>
        <dbReference type="ARBA" id="ARBA00022490"/>
    </source>
</evidence>
<dbReference type="AlphaFoldDB" id="A0A386WTU4"/>
<dbReference type="InterPro" id="IPR011010">
    <property type="entry name" value="DNA_brk_join_enz"/>
</dbReference>
<dbReference type="KEGG" id="mtua:CSH63_26910"/>
<accession>A0A386WTU4</accession>
<dbReference type="Gene3D" id="1.10.150.130">
    <property type="match status" value="1"/>
</dbReference>
<keyword evidence="6 9" id="KW-0238">DNA-binding</keyword>
<keyword evidence="3" id="KW-0132">Cell division</keyword>
<dbReference type="GO" id="GO:0007059">
    <property type="term" value="P:chromosome segregation"/>
    <property type="evidence" value="ECO:0007669"/>
    <property type="project" value="UniProtKB-KW"/>
</dbReference>
<dbReference type="GO" id="GO:0015074">
    <property type="term" value="P:DNA integration"/>
    <property type="evidence" value="ECO:0007669"/>
    <property type="project" value="UniProtKB-KW"/>
</dbReference>
<dbReference type="Gene3D" id="1.10.443.10">
    <property type="entry name" value="Intergrase catalytic core"/>
    <property type="match status" value="1"/>
</dbReference>
<dbReference type="PANTHER" id="PTHR30349">
    <property type="entry name" value="PHAGE INTEGRASE-RELATED"/>
    <property type="match status" value="1"/>
</dbReference>
<name>A0A386WTU4_9ACTN</name>
<dbReference type="InterPro" id="IPR050090">
    <property type="entry name" value="Tyrosine_recombinase_XerCD"/>
</dbReference>
<evidence type="ECO:0000313" key="14">
    <source>
        <dbReference type="Proteomes" id="UP000267804"/>
    </source>
</evidence>
<evidence type="ECO:0000259" key="11">
    <source>
        <dbReference type="PROSITE" id="PS51898"/>
    </source>
</evidence>
<keyword evidence="2" id="KW-0963">Cytoplasm</keyword>
<dbReference type="GO" id="GO:0051301">
    <property type="term" value="P:cell division"/>
    <property type="evidence" value="ECO:0007669"/>
    <property type="project" value="UniProtKB-KW"/>
</dbReference>
<gene>
    <name evidence="13" type="ORF">CSH63_26910</name>
</gene>
<evidence type="ECO:0000256" key="10">
    <source>
        <dbReference type="SAM" id="MobiDB-lite"/>
    </source>
</evidence>
<evidence type="ECO:0000256" key="1">
    <source>
        <dbReference type="ARBA" id="ARBA00004496"/>
    </source>
</evidence>
<sequence length="243" mass="27169">MSKINSLHINAYERDLKIRNRSPRTAQNYRETLLQLSEFVSGADLLELSRTEVEGYILHVLETRSAASASGRYRALRAFYNWAVREELVPVSPMAKMTPPKVVEKPIPVVPDQALKMLLAECSGTDFESPRDTAIIRLWCEPGSPRVSEVAGMTVDDVDQVLDLVRLLGKGGRVRLIPFGAKTGQALYRYLRARKAHPLAQQQPQRDGCLLGDDAVAEDPQRERARQPQVGVGDMAWVEAHEP</sequence>
<evidence type="ECO:0000256" key="5">
    <source>
        <dbReference type="ARBA" id="ARBA00022908"/>
    </source>
</evidence>
<evidence type="ECO:0000256" key="6">
    <source>
        <dbReference type="ARBA" id="ARBA00023125"/>
    </source>
</evidence>
<evidence type="ECO:0000256" key="7">
    <source>
        <dbReference type="ARBA" id="ARBA00023172"/>
    </source>
</evidence>
<dbReference type="GO" id="GO:0006310">
    <property type="term" value="P:DNA recombination"/>
    <property type="evidence" value="ECO:0007669"/>
    <property type="project" value="UniProtKB-KW"/>
</dbReference>
<feature type="domain" description="Tyr recombinase" evidence="11">
    <location>
        <begin position="104"/>
        <end position="243"/>
    </location>
</feature>
<dbReference type="PROSITE" id="PS51900">
    <property type="entry name" value="CB"/>
    <property type="match status" value="1"/>
</dbReference>
<feature type="domain" description="Core-binding (CB)" evidence="12">
    <location>
        <begin position="3"/>
        <end position="84"/>
    </location>
</feature>
<dbReference type="InterPro" id="IPR044068">
    <property type="entry name" value="CB"/>
</dbReference>
<organism evidence="13 14">
    <name type="scientific">Micromonospora tulbaghiae</name>
    <dbReference type="NCBI Taxonomy" id="479978"/>
    <lineage>
        <taxon>Bacteria</taxon>
        <taxon>Bacillati</taxon>
        <taxon>Actinomycetota</taxon>
        <taxon>Actinomycetes</taxon>
        <taxon>Micromonosporales</taxon>
        <taxon>Micromonosporaceae</taxon>
        <taxon>Micromonospora</taxon>
    </lineage>
</organism>
<dbReference type="PROSITE" id="PS51898">
    <property type="entry name" value="TYR_RECOMBINASE"/>
    <property type="match status" value="1"/>
</dbReference>
<dbReference type="RefSeq" id="WP_120572627.1">
    <property type="nucleotide sequence ID" value="NZ_CP024087.1"/>
</dbReference>
<evidence type="ECO:0000256" key="8">
    <source>
        <dbReference type="ARBA" id="ARBA00023306"/>
    </source>
</evidence>
<keyword evidence="8" id="KW-0131">Cell cycle</keyword>
<evidence type="ECO:0000259" key="12">
    <source>
        <dbReference type="PROSITE" id="PS51900"/>
    </source>
</evidence>
<dbReference type="InterPro" id="IPR004107">
    <property type="entry name" value="Integrase_SAM-like_N"/>
</dbReference>
<evidence type="ECO:0000256" key="9">
    <source>
        <dbReference type="PROSITE-ProRule" id="PRU01248"/>
    </source>
</evidence>
<evidence type="ECO:0000256" key="4">
    <source>
        <dbReference type="ARBA" id="ARBA00022829"/>
    </source>
</evidence>
<feature type="region of interest" description="Disordered" evidence="10">
    <location>
        <begin position="198"/>
        <end position="243"/>
    </location>
</feature>
<protein>
    <submittedName>
        <fullName evidence="13">Integrase</fullName>
    </submittedName>
</protein>
<dbReference type="InterPro" id="IPR002104">
    <property type="entry name" value="Integrase_catalytic"/>
</dbReference>
<dbReference type="GO" id="GO:0005737">
    <property type="term" value="C:cytoplasm"/>
    <property type="evidence" value="ECO:0007669"/>
    <property type="project" value="UniProtKB-SubCell"/>
</dbReference>